<sequence length="55" mass="5746">MLSTRLFTIVLAAFASVALATPAPQNSDLECCPCPPLNPKWGIGPVCRECGPCNA</sequence>
<dbReference type="EMBL" id="ML213509">
    <property type="protein sequence ID" value="TFK52144.1"/>
    <property type="molecule type" value="Genomic_DNA"/>
</dbReference>
<dbReference type="Proteomes" id="UP000305948">
    <property type="component" value="Unassembled WGS sequence"/>
</dbReference>
<proteinExistence type="predicted"/>
<keyword evidence="3" id="KW-1185">Reference proteome</keyword>
<keyword evidence="1" id="KW-0732">Signal</keyword>
<name>A0A5C3N3D0_9AGAM</name>
<evidence type="ECO:0000313" key="2">
    <source>
        <dbReference type="EMBL" id="TFK52144.1"/>
    </source>
</evidence>
<reference evidence="2 3" key="1">
    <citation type="journal article" date="2019" name="Nat. Ecol. Evol.">
        <title>Megaphylogeny resolves global patterns of mushroom evolution.</title>
        <authorList>
            <person name="Varga T."/>
            <person name="Krizsan K."/>
            <person name="Foldi C."/>
            <person name="Dima B."/>
            <person name="Sanchez-Garcia M."/>
            <person name="Sanchez-Ramirez S."/>
            <person name="Szollosi G.J."/>
            <person name="Szarkandi J.G."/>
            <person name="Papp V."/>
            <person name="Albert L."/>
            <person name="Andreopoulos W."/>
            <person name="Angelini C."/>
            <person name="Antonin V."/>
            <person name="Barry K.W."/>
            <person name="Bougher N.L."/>
            <person name="Buchanan P."/>
            <person name="Buyck B."/>
            <person name="Bense V."/>
            <person name="Catcheside P."/>
            <person name="Chovatia M."/>
            <person name="Cooper J."/>
            <person name="Damon W."/>
            <person name="Desjardin D."/>
            <person name="Finy P."/>
            <person name="Geml J."/>
            <person name="Haridas S."/>
            <person name="Hughes K."/>
            <person name="Justo A."/>
            <person name="Karasinski D."/>
            <person name="Kautmanova I."/>
            <person name="Kiss B."/>
            <person name="Kocsube S."/>
            <person name="Kotiranta H."/>
            <person name="LaButti K.M."/>
            <person name="Lechner B.E."/>
            <person name="Liimatainen K."/>
            <person name="Lipzen A."/>
            <person name="Lukacs Z."/>
            <person name="Mihaltcheva S."/>
            <person name="Morgado L.N."/>
            <person name="Niskanen T."/>
            <person name="Noordeloos M.E."/>
            <person name="Ohm R.A."/>
            <person name="Ortiz-Santana B."/>
            <person name="Ovrebo C."/>
            <person name="Racz N."/>
            <person name="Riley R."/>
            <person name="Savchenko A."/>
            <person name="Shiryaev A."/>
            <person name="Soop K."/>
            <person name="Spirin V."/>
            <person name="Szebenyi C."/>
            <person name="Tomsovsky M."/>
            <person name="Tulloss R.E."/>
            <person name="Uehling J."/>
            <person name="Grigoriev I.V."/>
            <person name="Vagvolgyi C."/>
            <person name="Papp T."/>
            <person name="Martin F.M."/>
            <person name="Miettinen O."/>
            <person name="Hibbett D.S."/>
            <person name="Nagy L.G."/>
        </authorList>
    </citation>
    <scope>NUCLEOTIDE SEQUENCE [LARGE SCALE GENOMIC DNA]</scope>
    <source>
        <strain evidence="2 3">OMC1185</strain>
    </source>
</reference>
<gene>
    <name evidence="2" type="ORF">OE88DRAFT_1657220</name>
</gene>
<accession>A0A5C3N3D0</accession>
<protein>
    <recommendedName>
        <fullName evidence="4">CBM1 domain-containing protein</fullName>
    </recommendedName>
</protein>
<feature type="chain" id="PRO_5022718477" description="CBM1 domain-containing protein" evidence="1">
    <location>
        <begin position="21"/>
        <end position="55"/>
    </location>
</feature>
<organism evidence="2 3">
    <name type="scientific">Heliocybe sulcata</name>
    <dbReference type="NCBI Taxonomy" id="5364"/>
    <lineage>
        <taxon>Eukaryota</taxon>
        <taxon>Fungi</taxon>
        <taxon>Dikarya</taxon>
        <taxon>Basidiomycota</taxon>
        <taxon>Agaricomycotina</taxon>
        <taxon>Agaricomycetes</taxon>
        <taxon>Gloeophyllales</taxon>
        <taxon>Gloeophyllaceae</taxon>
        <taxon>Heliocybe</taxon>
    </lineage>
</organism>
<dbReference type="AlphaFoldDB" id="A0A5C3N3D0"/>
<feature type="signal peptide" evidence="1">
    <location>
        <begin position="1"/>
        <end position="20"/>
    </location>
</feature>
<evidence type="ECO:0000313" key="3">
    <source>
        <dbReference type="Proteomes" id="UP000305948"/>
    </source>
</evidence>
<evidence type="ECO:0008006" key="4">
    <source>
        <dbReference type="Google" id="ProtNLM"/>
    </source>
</evidence>
<evidence type="ECO:0000256" key="1">
    <source>
        <dbReference type="SAM" id="SignalP"/>
    </source>
</evidence>